<dbReference type="NCBIfam" id="NF040712">
    <property type="entry name" value="SepH"/>
    <property type="match status" value="1"/>
</dbReference>
<dbReference type="InterPro" id="IPR021421">
    <property type="entry name" value="DUF3071"/>
</dbReference>
<feature type="domain" description="DUF3071" evidence="2">
    <location>
        <begin position="1"/>
        <end position="206"/>
    </location>
</feature>
<dbReference type="KEGG" id="cpre:Csp1_20920"/>
<feature type="region of interest" description="Disordered" evidence="1">
    <location>
        <begin position="41"/>
        <end position="100"/>
    </location>
</feature>
<dbReference type="OrthoDB" id="5180791at2"/>
<dbReference type="RefSeq" id="WP_110481865.1">
    <property type="nucleotide sequence ID" value="NZ_CP024988.1"/>
</dbReference>
<name>A0A2Z3YZT7_9CORY</name>
<keyword evidence="4" id="KW-1185">Reference proteome</keyword>
<evidence type="ECO:0000313" key="4">
    <source>
        <dbReference type="Proteomes" id="UP000247696"/>
    </source>
</evidence>
<protein>
    <recommendedName>
        <fullName evidence="2">DUF3071 domain-containing protein</fullName>
    </recommendedName>
</protein>
<organism evidence="3 4">
    <name type="scientific">Corynebacterium provencense</name>
    <dbReference type="NCBI Taxonomy" id="1737425"/>
    <lineage>
        <taxon>Bacteria</taxon>
        <taxon>Bacillati</taxon>
        <taxon>Actinomycetota</taxon>
        <taxon>Actinomycetes</taxon>
        <taxon>Mycobacteriales</taxon>
        <taxon>Corynebacteriaceae</taxon>
        <taxon>Corynebacterium</taxon>
    </lineage>
</organism>
<feature type="compositionally biased region" description="Acidic residues" evidence="1">
    <location>
        <begin position="258"/>
        <end position="268"/>
    </location>
</feature>
<dbReference type="STRING" id="1737425.GCA_900049755_02773"/>
<dbReference type="EMBL" id="CP024988">
    <property type="protein sequence ID" value="AWT26853.1"/>
    <property type="molecule type" value="Genomic_DNA"/>
</dbReference>
<dbReference type="Pfam" id="PF11268">
    <property type="entry name" value="DUF3071"/>
    <property type="match status" value="1"/>
</dbReference>
<feature type="compositionally biased region" description="Basic and acidic residues" evidence="1">
    <location>
        <begin position="87"/>
        <end position="100"/>
    </location>
</feature>
<evidence type="ECO:0000259" key="2">
    <source>
        <dbReference type="Pfam" id="PF11268"/>
    </source>
</evidence>
<feature type="region of interest" description="Disordered" evidence="1">
    <location>
        <begin position="218"/>
        <end position="343"/>
    </location>
</feature>
<dbReference type="AlphaFoldDB" id="A0A2Z3YZT7"/>
<proteinExistence type="predicted"/>
<dbReference type="Proteomes" id="UP000247696">
    <property type="component" value="Chromosome"/>
</dbReference>
<accession>A0A2Z3YZT7</accession>
<gene>
    <name evidence="3" type="ORF">Csp1_20920</name>
</gene>
<sequence length="343" mass="36161">MQELEFVPGDSDATSLVLRVPGSAEDGERFLLEVTGPLKEILTASPTTGGTESAGAGQAADTTPTSTGPAVRPLSGAADGRGGGTAPKERREKVRLRPRDIQKRLRHGATVAELAAETGEPESRLLPYAHPIEMERHRIAQLARDAYPVRADGPAEHTLWEVLATAFGARGEDVRAAEWDAAMDSSDAWIVTVTWTRGNRRGATQFVAEFRWVPARTPGAGPSTVEPANSVAGDLIDPRFNRPVRSVTPVPGAGEPGDGFDGDGDVVDDVFPTDGDAAGNGATGADGDTGVPGPARRDGSTVDLFGDAVGRSPSHPSRRRKGAATPHWEDVLLGVRNPPRRRK</sequence>
<feature type="compositionally biased region" description="Low complexity" evidence="1">
    <location>
        <begin position="269"/>
        <end position="294"/>
    </location>
</feature>
<evidence type="ECO:0000313" key="3">
    <source>
        <dbReference type="EMBL" id="AWT26853.1"/>
    </source>
</evidence>
<reference evidence="4" key="1">
    <citation type="submission" date="2017-11" db="EMBL/GenBank/DDBJ databases">
        <title>Otitis media/interna in a cat caused by the recently described species Corynebacterium provencense.</title>
        <authorList>
            <person name="Kittl S."/>
            <person name="Brodard I."/>
            <person name="Rychener L."/>
            <person name="Jores J."/>
            <person name="Roosje P."/>
            <person name="Gobeli Brawand S."/>
        </authorList>
    </citation>
    <scope>NUCLEOTIDE SEQUENCE [LARGE SCALE GENOMIC DNA]</scope>
    <source>
        <strain evidence="4">17KM38</strain>
    </source>
</reference>
<evidence type="ECO:0000256" key="1">
    <source>
        <dbReference type="SAM" id="MobiDB-lite"/>
    </source>
</evidence>
<dbReference type="InterPro" id="IPR047682">
    <property type="entry name" value="SepH-like"/>
</dbReference>